<dbReference type="InterPro" id="IPR017972">
    <property type="entry name" value="Cyt_P450_CS"/>
</dbReference>
<dbReference type="PROSITE" id="PS00086">
    <property type="entry name" value="CYTOCHROME_P450"/>
    <property type="match status" value="1"/>
</dbReference>
<accession>A0A8K0DZB6</accession>
<evidence type="ECO:0000256" key="5">
    <source>
        <dbReference type="RuleBase" id="RU000461"/>
    </source>
</evidence>
<organism evidence="6 7">
    <name type="scientific">Rhamnella rubrinervis</name>
    <dbReference type="NCBI Taxonomy" id="2594499"/>
    <lineage>
        <taxon>Eukaryota</taxon>
        <taxon>Viridiplantae</taxon>
        <taxon>Streptophyta</taxon>
        <taxon>Embryophyta</taxon>
        <taxon>Tracheophyta</taxon>
        <taxon>Spermatophyta</taxon>
        <taxon>Magnoliopsida</taxon>
        <taxon>eudicotyledons</taxon>
        <taxon>Gunneridae</taxon>
        <taxon>Pentapetalae</taxon>
        <taxon>rosids</taxon>
        <taxon>fabids</taxon>
        <taxon>Rosales</taxon>
        <taxon>Rhamnaceae</taxon>
        <taxon>rhamnoid group</taxon>
        <taxon>Rhamneae</taxon>
        <taxon>Rhamnella</taxon>
    </lineage>
</organism>
<evidence type="ECO:0000313" key="7">
    <source>
        <dbReference type="Proteomes" id="UP000796880"/>
    </source>
</evidence>
<proteinExistence type="inferred from homology"/>
<evidence type="ECO:0000256" key="2">
    <source>
        <dbReference type="ARBA" id="ARBA00022723"/>
    </source>
</evidence>
<dbReference type="GO" id="GO:0005506">
    <property type="term" value="F:iron ion binding"/>
    <property type="evidence" value="ECO:0007669"/>
    <property type="project" value="InterPro"/>
</dbReference>
<keyword evidence="3 4" id="KW-0408">Iron</keyword>
<gene>
    <name evidence="6" type="ORF">FNV43_RR19493</name>
</gene>
<dbReference type="FunFam" id="1.10.630.10:FF:000011">
    <property type="entry name" value="Cytochrome P450 83B1"/>
    <property type="match status" value="1"/>
</dbReference>
<dbReference type="EMBL" id="VOIH02000009">
    <property type="protein sequence ID" value="KAF3436744.1"/>
    <property type="molecule type" value="Genomic_DNA"/>
</dbReference>
<dbReference type="InterPro" id="IPR036396">
    <property type="entry name" value="Cyt_P450_sf"/>
</dbReference>
<dbReference type="InterPro" id="IPR002401">
    <property type="entry name" value="Cyt_P450_E_grp-I"/>
</dbReference>
<dbReference type="GO" id="GO:0020037">
    <property type="term" value="F:heme binding"/>
    <property type="evidence" value="ECO:0007669"/>
    <property type="project" value="InterPro"/>
</dbReference>
<comment type="cofactor">
    <cofactor evidence="4">
        <name>heme</name>
        <dbReference type="ChEBI" id="CHEBI:30413"/>
    </cofactor>
</comment>
<dbReference type="InterPro" id="IPR001128">
    <property type="entry name" value="Cyt_P450"/>
</dbReference>
<dbReference type="GO" id="GO:0016705">
    <property type="term" value="F:oxidoreductase activity, acting on paired donors, with incorporation or reduction of molecular oxygen"/>
    <property type="evidence" value="ECO:0007669"/>
    <property type="project" value="InterPro"/>
</dbReference>
<evidence type="ECO:0000256" key="1">
    <source>
        <dbReference type="ARBA" id="ARBA00010617"/>
    </source>
</evidence>
<comment type="similarity">
    <text evidence="1 5">Belongs to the cytochrome P450 family.</text>
</comment>
<name>A0A8K0DZB6_9ROSA</name>
<dbReference type="Proteomes" id="UP000796880">
    <property type="component" value="Unassembled WGS sequence"/>
</dbReference>
<evidence type="ECO:0008006" key="8">
    <source>
        <dbReference type="Google" id="ProtNLM"/>
    </source>
</evidence>
<dbReference type="PANTHER" id="PTHR47955">
    <property type="entry name" value="CYTOCHROME P450 FAMILY 71 PROTEIN"/>
    <property type="match status" value="1"/>
</dbReference>
<sequence>MGGLLLPEIFYELWQELLLHPLLVSVPVFLGSLLFLFIRRNGSSGVKLNLPPSPPRLPLIGNLHQLGSLPHRSLRALAHKYGPDLMFLHLGQVPTLVVSSSEMVREMVKNHDIVISNRPRNIAPSVLLYNGNNVGFAPYGEYWRQARKISVVELLSIKRVQEFQFARDEEVAAMVDRIRSACVNGSTINMGETLIAVANNIVSRCVLGKTFMEEDGRSRIGELTRELMVLLGAFSFGDFFPLLKWMDVASGLLGRLKATSRKLDEFLDQAIEDHKAYLVKKKDFVDILLRLQNQKDEMLGFELTQEDIKGILADMFVGGTDTASTGMEWLMAELVRNPEVMNKAQEEVRRVVGKKSKIDMEDINQMEYLKCVMKENLRLHPPIPLLVPRQTSESIQLGGYHIPAKVTVFVNAWAIQRDPTLWDRPEEFIPERFENNDIDFKGQDFQFSPFGTGRRGCPGMTFGVAVIEYVIANLLYWFDWKLAGGALAKDLDMTEAHGLTVFKKAPLHLLPIPYNYSPSSSLAG</sequence>
<dbReference type="SUPFAM" id="SSF48264">
    <property type="entry name" value="Cytochrome P450"/>
    <property type="match status" value="1"/>
</dbReference>
<comment type="caution">
    <text evidence="6">The sequence shown here is derived from an EMBL/GenBank/DDBJ whole genome shotgun (WGS) entry which is preliminary data.</text>
</comment>
<protein>
    <recommendedName>
        <fullName evidence="8">Cytochrome P450 71A1</fullName>
    </recommendedName>
</protein>
<dbReference type="Pfam" id="PF00067">
    <property type="entry name" value="p450"/>
    <property type="match status" value="1"/>
</dbReference>
<dbReference type="CDD" id="cd11072">
    <property type="entry name" value="CYP71-like"/>
    <property type="match status" value="1"/>
</dbReference>
<dbReference type="GO" id="GO:0004497">
    <property type="term" value="F:monooxygenase activity"/>
    <property type="evidence" value="ECO:0007669"/>
    <property type="project" value="UniProtKB-KW"/>
</dbReference>
<dbReference type="PRINTS" id="PR00463">
    <property type="entry name" value="EP450I"/>
</dbReference>
<keyword evidence="4 5" id="KW-0349">Heme</keyword>
<keyword evidence="2 4" id="KW-0479">Metal-binding</keyword>
<reference evidence="6" key="1">
    <citation type="submission" date="2020-03" db="EMBL/GenBank/DDBJ databases">
        <title>A high-quality chromosome-level genome assembly of a woody plant with both climbing and erect habits, Rhamnella rubrinervis.</title>
        <authorList>
            <person name="Lu Z."/>
            <person name="Yang Y."/>
            <person name="Zhu X."/>
            <person name="Sun Y."/>
        </authorList>
    </citation>
    <scope>NUCLEOTIDE SEQUENCE</scope>
    <source>
        <strain evidence="6">BYM</strain>
        <tissue evidence="6">Leaf</tissue>
    </source>
</reference>
<dbReference type="OrthoDB" id="1470350at2759"/>
<feature type="binding site" description="axial binding residue" evidence="4">
    <location>
        <position position="457"/>
    </location>
    <ligand>
        <name>heme</name>
        <dbReference type="ChEBI" id="CHEBI:30413"/>
    </ligand>
    <ligandPart>
        <name>Fe</name>
        <dbReference type="ChEBI" id="CHEBI:18248"/>
    </ligandPart>
</feature>
<keyword evidence="5" id="KW-0503">Monooxygenase</keyword>
<keyword evidence="7" id="KW-1185">Reference proteome</keyword>
<evidence type="ECO:0000313" key="6">
    <source>
        <dbReference type="EMBL" id="KAF3436744.1"/>
    </source>
</evidence>
<dbReference type="Gene3D" id="1.10.630.10">
    <property type="entry name" value="Cytochrome P450"/>
    <property type="match status" value="1"/>
</dbReference>
<dbReference type="AlphaFoldDB" id="A0A8K0DZB6"/>
<keyword evidence="5" id="KW-0560">Oxidoreductase</keyword>
<dbReference type="PANTHER" id="PTHR47955:SF15">
    <property type="entry name" value="CYTOCHROME P450 71A2-LIKE"/>
    <property type="match status" value="1"/>
</dbReference>
<dbReference type="PRINTS" id="PR00385">
    <property type="entry name" value="P450"/>
</dbReference>
<evidence type="ECO:0000256" key="3">
    <source>
        <dbReference type="ARBA" id="ARBA00023004"/>
    </source>
</evidence>
<evidence type="ECO:0000256" key="4">
    <source>
        <dbReference type="PIRSR" id="PIRSR602401-1"/>
    </source>
</evidence>